<dbReference type="Proteomes" id="UP000091979">
    <property type="component" value="Unassembled WGS sequence"/>
</dbReference>
<keyword evidence="3" id="KW-1185">Reference proteome</keyword>
<feature type="transmembrane region" description="Helical" evidence="1">
    <location>
        <begin position="6"/>
        <end position="26"/>
    </location>
</feature>
<dbReference type="PATRIC" id="fig|1560234.3.peg.1408"/>
<reference evidence="2 3" key="1">
    <citation type="submission" date="2015-01" db="EMBL/GenBank/DDBJ databases">
        <title>Desulfovibrio sp. JC271 draft genome sequence.</title>
        <authorList>
            <person name="Shivani Y."/>
            <person name="Subhash Y."/>
            <person name="Sasikala C."/>
            <person name="Ramana C.V."/>
        </authorList>
    </citation>
    <scope>NUCLEOTIDE SEQUENCE [LARGE SCALE GENOMIC DNA]</scope>
    <source>
        <strain evidence="2 3">JC271</strain>
    </source>
</reference>
<dbReference type="AlphaFoldDB" id="A0A1B7XBC2"/>
<accession>A0A1B7XBC2</accession>
<dbReference type="EMBL" id="JXMS01000020">
    <property type="protein sequence ID" value="OBQ46636.1"/>
    <property type="molecule type" value="Genomic_DNA"/>
</dbReference>
<protein>
    <submittedName>
        <fullName evidence="2">Uncharacterized protein</fullName>
    </submittedName>
</protein>
<gene>
    <name evidence="2" type="ORF">SP90_11605</name>
</gene>
<evidence type="ECO:0000313" key="3">
    <source>
        <dbReference type="Proteomes" id="UP000091979"/>
    </source>
</evidence>
<sequence length="107" mass="11924">MRQETIIAIVFVIAALIFSAVTYSFAHRSMVIDSTSATIITIPGGGHVAPVSSTFGTYHRGMLPQGAYLPPERIHVLYTGPPRMRVTSYGYAYHRPGRIYSVHFMHR</sequence>
<keyword evidence="1" id="KW-0472">Membrane</keyword>
<evidence type="ECO:0000256" key="1">
    <source>
        <dbReference type="SAM" id="Phobius"/>
    </source>
</evidence>
<name>A0A1B7XBC2_9BACT</name>
<comment type="caution">
    <text evidence="2">The sequence shown here is derived from an EMBL/GenBank/DDBJ whole genome shotgun (WGS) entry which is preliminary data.</text>
</comment>
<keyword evidence="1" id="KW-1133">Transmembrane helix</keyword>
<dbReference type="RefSeq" id="WP_066856248.1">
    <property type="nucleotide sequence ID" value="NZ_JXMS01000020.1"/>
</dbReference>
<organism evidence="2 3">
    <name type="scientific">Halodesulfovibrio spirochaetisodalis</name>
    <dbReference type="NCBI Taxonomy" id="1560234"/>
    <lineage>
        <taxon>Bacteria</taxon>
        <taxon>Pseudomonadati</taxon>
        <taxon>Thermodesulfobacteriota</taxon>
        <taxon>Desulfovibrionia</taxon>
        <taxon>Desulfovibrionales</taxon>
        <taxon>Desulfovibrionaceae</taxon>
        <taxon>Halodesulfovibrio</taxon>
    </lineage>
</organism>
<evidence type="ECO:0000313" key="2">
    <source>
        <dbReference type="EMBL" id="OBQ46636.1"/>
    </source>
</evidence>
<keyword evidence="1" id="KW-0812">Transmembrane</keyword>
<proteinExistence type="predicted"/>